<gene>
    <name evidence="3" type="ORF">DFH08DRAFT_814098</name>
</gene>
<keyword evidence="4" id="KW-1185">Reference proteome</keyword>
<dbReference type="AlphaFoldDB" id="A0AAD6ZQC4"/>
<evidence type="ECO:0000313" key="4">
    <source>
        <dbReference type="Proteomes" id="UP001218218"/>
    </source>
</evidence>
<dbReference type="EMBL" id="JARIHO010000033">
    <property type="protein sequence ID" value="KAJ7334025.1"/>
    <property type="molecule type" value="Genomic_DNA"/>
</dbReference>
<protein>
    <submittedName>
        <fullName evidence="3">Uncharacterized protein</fullName>
    </submittedName>
</protein>
<feature type="compositionally biased region" description="Polar residues" evidence="2">
    <location>
        <begin position="1"/>
        <end position="15"/>
    </location>
</feature>
<reference evidence="3" key="1">
    <citation type="submission" date="2023-03" db="EMBL/GenBank/DDBJ databases">
        <title>Massive genome expansion in bonnet fungi (Mycena s.s.) driven by repeated elements and novel gene families across ecological guilds.</title>
        <authorList>
            <consortium name="Lawrence Berkeley National Laboratory"/>
            <person name="Harder C.B."/>
            <person name="Miyauchi S."/>
            <person name="Viragh M."/>
            <person name="Kuo A."/>
            <person name="Thoen E."/>
            <person name="Andreopoulos B."/>
            <person name="Lu D."/>
            <person name="Skrede I."/>
            <person name="Drula E."/>
            <person name="Henrissat B."/>
            <person name="Morin E."/>
            <person name="Kohler A."/>
            <person name="Barry K."/>
            <person name="LaButti K."/>
            <person name="Morin E."/>
            <person name="Salamov A."/>
            <person name="Lipzen A."/>
            <person name="Mereny Z."/>
            <person name="Hegedus B."/>
            <person name="Baldrian P."/>
            <person name="Stursova M."/>
            <person name="Weitz H."/>
            <person name="Taylor A."/>
            <person name="Grigoriev I.V."/>
            <person name="Nagy L.G."/>
            <person name="Martin F."/>
            <person name="Kauserud H."/>
        </authorList>
    </citation>
    <scope>NUCLEOTIDE SEQUENCE</scope>
    <source>
        <strain evidence="3">CBHHK002</strain>
    </source>
</reference>
<evidence type="ECO:0000256" key="1">
    <source>
        <dbReference type="SAM" id="Coils"/>
    </source>
</evidence>
<evidence type="ECO:0000256" key="2">
    <source>
        <dbReference type="SAM" id="MobiDB-lite"/>
    </source>
</evidence>
<comment type="caution">
    <text evidence="3">The sequence shown here is derived from an EMBL/GenBank/DDBJ whole genome shotgun (WGS) entry which is preliminary data.</text>
</comment>
<feature type="coiled-coil region" evidence="1">
    <location>
        <begin position="55"/>
        <end position="89"/>
    </location>
</feature>
<evidence type="ECO:0000313" key="3">
    <source>
        <dbReference type="EMBL" id="KAJ7334025.1"/>
    </source>
</evidence>
<organism evidence="3 4">
    <name type="scientific">Mycena albidolilacea</name>
    <dbReference type="NCBI Taxonomy" id="1033008"/>
    <lineage>
        <taxon>Eukaryota</taxon>
        <taxon>Fungi</taxon>
        <taxon>Dikarya</taxon>
        <taxon>Basidiomycota</taxon>
        <taxon>Agaricomycotina</taxon>
        <taxon>Agaricomycetes</taxon>
        <taxon>Agaricomycetidae</taxon>
        <taxon>Agaricales</taxon>
        <taxon>Marasmiineae</taxon>
        <taxon>Mycenaceae</taxon>
        <taxon>Mycena</taxon>
    </lineage>
</organism>
<dbReference type="Proteomes" id="UP001218218">
    <property type="component" value="Unassembled WGS sequence"/>
</dbReference>
<accession>A0AAD6ZQC4</accession>
<proteinExistence type="predicted"/>
<keyword evidence="1" id="KW-0175">Coiled coil</keyword>
<sequence>MSAWSLGSLSAPATQRSKRSKFLSEGKNLGKGGSVHHIQTSGELVEQISSLTADLVKAKTNFKRAKGKKKALQETCRELIEQVERLEEQVKMHADPAEMLENQDDNIKDDEKDKLEEDLKGVNASDVTVPILRTFAKMITSRRREMKSNGSVKSTGSVSRRTCKCREESDVFVESTRLNVQYLSSANQVLYISNAHMTRMVQHWLAFGPTSIYDAPTAQWIDGFDLSLMHGGTCELFTERKRYIIYVGNSPPPIMCPARLSI</sequence>
<feature type="region of interest" description="Disordered" evidence="2">
    <location>
        <begin position="1"/>
        <end position="35"/>
    </location>
</feature>
<name>A0AAD6ZQC4_9AGAR</name>